<accession>A0ABT7PNK0</accession>
<evidence type="ECO:0000313" key="2">
    <source>
        <dbReference type="Proteomes" id="UP001239462"/>
    </source>
</evidence>
<protein>
    <recommendedName>
        <fullName evidence="3">Class I SAM-dependent methyltransferase</fullName>
    </recommendedName>
</protein>
<evidence type="ECO:0008006" key="3">
    <source>
        <dbReference type="Google" id="ProtNLM"/>
    </source>
</evidence>
<comment type="caution">
    <text evidence="1">The sequence shown here is derived from an EMBL/GenBank/DDBJ whole genome shotgun (WGS) entry which is preliminary data.</text>
</comment>
<dbReference type="Gene3D" id="3.40.50.150">
    <property type="entry name" value="Vaccinia Virus protein VP39"/>
    <property type="match status" value="1"/>
</dbReference>
<reference evidence="1 2" key="1">
    <citation type="submission" date="2023-06" db="EMBL/GenBank/DDBJ databases">
        <title>Roseiconus lacunae JC819 isolated from Gulf of Mannar region, Tamil Nadu.</title>
        <authorList>
            <person name="Pk S."/>
            <person name="Ch S."/>
            <person name="Ch V.R."/>
        </authorList>
    </citation>
    <scope>NUCLEOTIDE SEQUENCE [LARGE SCALE GENOMIC DNA]</scope>
    <source>
        <strain evidence="1 2">JC819</strain>
    </source>
</reference>
<organism evidence="1 2">
    <name type="scientific">Roseiconus lacunae</name>
    <dbReference type="NCBI Taxonomy" id="2605694"/>
    <lineage>
        <taxon>Bacteria</taxon>
        <taxon>Pseudomonadati</taxon>
        <taxon>Planctomycetota</taxon>
        <taxon>Planctomycetia</taxon>
        <taxon>Pirellulales</taxon>
        <taxon>Pirellulaceae</taxon>
        <taxon>Roseiconus</taxon>
    </lineage>
</organism>
<dbReference type="EMBL" id="JASZZN010000018">
    <property type="protein sequence ID" value="MDM4018050.1"/>
    <property type="molecule type" value="Genomic_DNA"/>
</dbReference>
<dbReference type="RefSeq" id="WP_230773797.1">
    <property type="nucleotide sequence ID" value="NZ_CP141221.1"/>
</dbReference>
<dbReference type="Proteomes" id="UP001239462">
    <property type="component" value="Unassembled WGS sequence"/>
</dbReference>
<dbReference type="InterPro" id="IPR029063">
    <property type="entry name" value="SAM-dependent_MTases_sf"/>
</dbReference>
<gene>
    <name evidence="1" type="ORF">QTN89_21560</name>
</gene>
<sequence>MSFKNSQGVAADGTLVRLSRQNVVFEVYNPYSIVQLSEVLDELKIHQGNRATYEGRAVITGLLNTGLILIVSASLVDPWSDLKDLHPGETLRSFVRDFVSDWDDANARVGDRFRNSVSNLRNYLQELRRWLEHWEMEADIDRESNSRRVLDFVVDVDQEIYPKFADLNGEFEEATREVPRKDAPFHRALAQRELHPLLMVSPFMNRAFNKPLGYAGDFEMVRMMLNDPWEGTNTYAKLVNASALRHDAPAAHRNRIELLEKAITRETKYALATRSGFLASPNVQAGDVQPLPGRVQILNIGCGPAEEVARFMHHDSVSEKADFRLVDFNRETLDHVEANLLPKARRVRPEMKLVTEQRSVHEILKMSQESGHENAFKQKYDMVYCAGLFDYLRDATCGFLLELFYEWVHPGGLVLVTNVTPNHSSVAMMGMVLDWNLELRNQQEMKELAPQLGVQETYVDDTGVNVFLEIRKPSE</sequence>
<evidence type="ECO:0000313" key="1">
    <source>
        <dbReference type="EMBL" id="MDM4018050.1"/>
    </source>
</evidence>
<keyword evidence="2" id="KW-1185">Reference proteome</keyword>
<dbReference type="SUPFAM" id="SSF53335">
    <property type="entry name" value="S-adenosyl-L-methionine-dependent methyltransferases"/>
    <property type="match status" value="1"/>
</dbReference>
<name>A0ABT7PNK0_9BACT</name>
<proteinExistence type="predicted"/>